<keyword evidence="1" id="KW-0378">Hydrolase</keyword>
<name>A0A4S3PPT8_9BACI</name>
<dbReference type="SUPFAM" id="SSF53474">
    <property type="entry name" value="alpha/beta-Hydrolases"/>
    <property type="match status" value="1"/>
</dbReference>
<dbReference type="STRING" id="1033734.GCA_000285535_01260"/>
<gene>
    <name evidence="1" type="ORF">E1I69_15730</name>
</gene>
<protein>
    <submittedName>
        <fullName evidence="1">Alpha/beta hydrolase</fullName>
    </submittedName>
</protein>
<dbReference type="OrthoDB" id="2986585at2"/>
<organism evidence="1 2">
    <name type="scientific">Bacillus timonensis</name>
    <dbReference type="NCBI Taxonomy" id="1033734"/>
    <lineage>
        <taxon>Bacteria</taxon>
        <taxon>Bacillati</taxon>
        <taxon>Bacillota</taxon>
        <taxon>Bacilli</taxon>
        <taxon>Bacillales</taxon>
        <taxon>Bacillaceae</taxon>
        <taxon>Bacillus</taxon>
    </lineage>
</organism>
<keyword evidence="2" id="KW-1185">Reference proteome</keyword>
<reference evidence="1 2" key="1">
    <citation type="journal article" date="2019" name="Indoor Air">
        <title>Impacts of indoor surface finishes on bacterial viability.</title>
        <authorList>
            <person name="Hu J."/>
            <person name="Maamar S.B."/>
            <person name="Glawe A.J."/>
            <person name="Gottel N."/>
            <person name="Gilbert J.A."/>
            <person name="Hartmann E.M."/>
        </authorList>
    </citation>
    <scope>NUCLEOTIDE SEQUENCE [LARGE SCALE GENOMIC DNA]</scope>
    <source>
        <strain evidence="1 2">AF060A6</strain>
    </source>
</reference>
<dbReference type="RefSeq" id="WP_136380519.1">
    <property type="nucleotide sequence ID" value="NZ_SLUB01000032.1"/>
</dbReference>
<dbReference type="Gene3D" id="3.40.50.1820">
    <property type="entry name" value="alpha/beta hydrolase"/>
    <property type="match status" value="1"/>
</dbReference>
<comment type="caution">
    <text evidence="1">The sequence shown here is derived from an EMBL/GenBank/DDBJ whole genome shotgun (WGS) entry which is preliminary data.</text>
</comment>
<dbReference type="GO" id="GO:0016787">
    <property type="term" value="F:hydrolase activity"/>
    <property type="evidence" value="ECO:0007669"/>
    <property type="project" value="UniProtKB-KW"/>
</dbReference>
<dbReference type="Proteomes" id="UP000306477">
    <property type="component" value="Unassembled WGS sequence"/>
</dbReference>
<proteinExistence type="predicted"/>
<dbReference type="EMBL" id="SLUB01000032">
    <property type="protein sequence ID" value="THE11195.1"/>
    <property type="molecule type" value="Genomic_DNA"/>
</dbReference>
<dbReference type="InterPro" id="IPR029058">
    <property type="entry name" value="AB_hydrolase_fold"/>
</dbReference>
<evidence type="ECO:0000313" key="2">
    <source>
        <dbReference type="Proteomes" id="UP000306477"/>
    </source>
</evidence>
<sequence length="243" mass="28347">MVQNKLFFKLDTEWSALHLPKRPNGFAVLIIGDKTNFVEENSSFWIQNYARSQILEYLKDEGYTVFYSNLYGANWGNPTSVKLATQLYHIIMKREILNTRIHILAEGMGALTAMQLSKKLNNEIRSMAFLNPCMDIMAHIDNERKNKFFYKKLIKEIAHAYQLDEREVEANIEELAPSNKLLHTNIPIKIWRSTNERTYTPEIHSKTNQGINEMVTLSYHISENTYAFSRAIGSFFKENEKEL</sequence>
<evidence type="ECO:0000313" key="1">
    <source>
        <dbReference type="EMBL" id="THE11195.1"/>
    </source>
</evidence>
<dbReference type="AlphaFoldDB" id="A0A4S3PPT8"/>
<accession>A0A4S3PPT8</accession>